<dbReference type="SUPFAM" id="SSF52777">
    <property type="entry name" value="CoA-dependent acyltransferases"/>
    <property type="match status" value="2"/>
</dbReference>
<name>A0A9N8WBB6_9GLOM</name>
<dbReference type="GO" id="GO:0043248">
    <property type="term" value="P:proteasome assembly"/>
    <property type="evidence" value="ECO:0007669"/>
    <property type="project" value="InterPro"/>
</dbReference>
<dbReference type="Gene3D" id="3.30.559.10">
    <property type="entry name" value="Chloramphenicol acetyltransferase-like domain"/>
    <property type="match status" value="1"/>
</dbReference>
<sequence length="629" mass="72004">MTKAVKLPWNLLAELVYSENFMRSTLVKNFTIVFLKMAYDRLTEKDKITHLVPLFKNIELKSHNLKKILFQIFLEFFQKLSLKFTDLETKEVVDSLYSLYECSEKELLCQLQSIKFEIMSYLCKSKLAANIFPFMLHVSFNCLYSPKTDVNLQKKCADFIQWITRKADTSIVELIGKVLLFSLLKIIKETRIENFNNLMREQGINQKLLFKPFYGSPDLSIENSEKDQIFKVQVLGIGDERVLIKEIKRQLQSVVDQVNNTTELQPPIGLLTGEHRDTWATARKKLESLSAENKTSFEAIDTALFSVALDDYPTNTNIDISHHNYFHAYNGRNRWFDKSIQLVFANNGRAGINGEVYGMVMGHLLDYIISNEPAQDPPDASSIELSPPQYLKWDVDTSIMNTIKQAQINIQAAINNVDSVLLYYNEYGADWLKNAKVSPDAFVQMAIQLAYYKHYGEPCSAFEIVSTRSFLHGRYKIMPTCSVVTVAFTKAFCDPNVKKDEKVSLLMKAIKAHTESTISAMNGRGMYFHLIGLRSTILDEEKSKATLFTDSSYAQSMHFKLRTSNMSPGLCFHIGFGTYLLDAYGICYIIEKDKLKVSISSNKKYKEADSVMFKKALKESLDDLREILS</sequence>
<evidence type="ECO:0000256" key="2">
    <source>
        <dbReference type="ARBA" id="ARBA00022679"/>
    </source>
</evidence>
<feature type="domain" description="Proteasome component Ecm29 N-terminal" evidence="5">
    <location>
        <begin position="77"/>
        <end position="193"/>
    </location>
</feature>
<dbReference type="PANTHER" id="PTHR22589:SF107">
    <property type="entry name" value="CHOLINE_CARNITINE ACYLTRANSFERASE DOMAIN-CONTAINING PROTEIN"/>
    <property type="match status" value="1"/>
</dbReference>
<gene>
    <name evidence="6" type="ORF">DERYTH_LOCUS1808</name>
</gene>
<reference evidence="6" key="1">
    <citation type="submission" date="2021-06" db="EMBL/GenBank/DDBJ databases">
        <authorList>
            <person name="Kallberg Y."/>
            <person name="Tangrot J."/>
            <person name="Rosling A."/>
        </authorList>
    </citation>
    <scope>NUCLEOTIDE SEQUENCE</scope>
    <source>
        <strain evidence="6">MA453B</strain>
    </source>
</reference>
<dbReference type="InterPro" id="IPR039551">
    <property type="entry name" value="Cho/carn_acyl_trans"/>
</dbReference>
<evidence type="ECO:0000313" key="7">
    <source>
        <dbReference type="Proteomes" id="UP000789405"/>
    </source>
</evidence>
<dbReference type="Pfam" id="PF00755">
    <property type="entry name" value="Carn_acyltransf"/>
    <property type="match status" value="1"/>
</dbReference>
<dbReference type="Pfam" id="PF13001">
    <property type="entry name" value="ECM29_N"/>
    <property type="match status" value="1"/>
</dbReference>
<keyword evidence="7" id="KW-1185">Reference proteome</keyword>
<dbReference type="InterPro" id="IPR042231">
    <property type="entry name" value="Cho/carn_acyl_trans_2"/>
</dbReference>
<comment type="caution">
    <text evidence="6">The sequence shown here is derived from an EMBL/GenBank/DDBJ whole genome shotgun (WGS) entry which is preliminary data.</text>
</comment>
<dbReference type="AlphaFoldDB" id="A0A9N8WBB6"/>
<dbReference type="InterPro" id="IPR000542">
    <property type="entry name" value="Carn_acyl_trans"/>
</dbReference>
<comment type="similarity">
    <text evidence="1">Belongs to the carnitine/choline acetyltransferase family.</text>
</comment>
<dbReference type="Proteomes" id="UP000789405">
    <property type="component" value="Unassembled WGS sequence"/>
</dbReference>
<evidence type="ECO:0000256" key="3">
    <source>
        <dbReference type="ARBA" id="ARBA00023315"/>
    </source>
</evidence>
<keyword evidence="3" id="KW-0012">Acyltransferase</keyword>
<dbReference type="Gene3D" id="3.30.559.70">
    <property type="entry name" value="Choline/Carnitine o-acyltransferase, domain 2"/>
    <property type="match status" value="1"/>
</dbReference>
<accession>A0A9N8WBB6</accession>
<feature type="domain" description="Choline/carnitine acyltransferase" evidence="4">
    <location>
        <begin position="226"/>
        <end position="619"/>
    </location>
</feature>
<protein>
    <submittedName>
        <fullName evidence="6">8345_t:CDS:1</fullName>
    </submittedName>
</protein>
<dbReference type="GO" id="GO:0060090">
    <property type="term" value="F:molecular adaptor activity"/>
    <property type="evidence" value="ECO:0007669"/>
    <property type="project" value="InterPro"/>
</dbReference>
<evidence type="ECO:0000256" key="1">
    <source>
        <dbReference type="ARBA" id="ARBA00005232"/>
    </source>
</evidence>
<organism evidence="6 7">
    <name type="scientific">Dentiscutata erythropus</name>
    <dbReference type="NCBI Taxonomy" id="1348616"/>
    <lineage>
        <taxon>Eukaryota</taxon>
        <taxon>Fungi</taxon>
        <taxon>Fungi incertae sedis</taxon>
        <taxon>Mucoromycota</taxon>
        <taxon>Glomeromycotina</taxon>
        <taxon>Glomeromycetes</taxon>
        <taxon>Diversisporales</taxon>
        <taxon>Gigasporaceae</taxon>
        <taxon>Dentiscutata</taxon>
    </lineage>
</organism>
<dbReference type="OrthoDB" id="240216at2759"/>
<keyword evidence="2" id="KW-0808">Transferase</keyword>
<proteinExistence type="inferred from homology"/>
<dbReference type="EMBL" id="CAJVPY010000535">
    <property type="protein sequence ID" value="CAG8478564.1"/>
    <property type="molecule type" value="Genomic_DNA"/>
</dbReference>
<evidence type="ECO:0000259" key="4">
    <source>
        <dbReference type="Pfam" id="PF00755"/>
    </source>
</evidence>
<dbReference type="PANTHER" id="PTHR22589">
    <property type="entry name" value="CARNITINE O-ACYLTRANSFERASE"/>
    <property type="match status" value="1"/>
</dbReference>
<dbReference type="GO" id="GO:0016746">
    <property type="term" value="F:acyltransferase activity"/>
    <property type="evidence" value="ECO:0007669"/>
    <property type="project" value="UniProtKB-KW"/>
</dbReference>
<evidence type="ECO:0000259" key="5">
    <source>
        <dbReference type="Pfam" id="PF13001"/>
    </source>
</evidence>
<dbReference type="InterPro" id="IPR023213">
    <property type="entry name" value="CAT-like_dom_sf"/>
</dbReference>
<evidence type="ECO:0000313" key="6">
    <source>
        <dbReference type="EMBL" id="CAG8478564.1"/>
    </source>
</evidence>
<dbReference type="InterPro" id="IPR024372">
    <property type="entry name" value="Ecm29_N"/>
</dbReference>